<evidence type="ECO:0000259" key="6">
    <source>
        <dbReference type="Pfam" id="PF23121"/>
    </source>
</evidence>
<evidence type="ECO:0000256" key="1">
    <source>
        <dbReference type="ARBA" id="ARBA00022723"/>
    </source>
</evidence>
<keyword evidence="3" id="KW-0862">Zinc</keyword>
<keyword evidence="8" id="KW-1185">Reference proteome</keyword>
<keyword evidence="5" id="KW-0804">Transcription</keyword>
<dbReference type="PROSITE" id="PS01359">
    <property type="entry name" value="ZF_PHD_1"/>
    <property type="match status" value="1"/>
</dbReference>
<dbReference type="InterPro" id="IPR019786">
    <property type="entry name" value="Zinc_finger_PHD-type_CS"/>
</dbReference>
<comment type="caution">
    <text evidence="7">The sequence shown here is derived from an EMBL/GenBank/DDBJ whole genome shotgun (WGS) entry which is preliminary data.</text>
</comment>
<dbReference type="Pfam" id="PF23121">
    <property type="entry name" value="SPOC_AIPP2"/>
    <property type="match status" value="1"/>
</dbReference>
<evidence type="ECO:0000313" key="7">
    <source>
        <dbReference type="EMBL" id="KAK4402798.1"/>
    </source>
</evidence>
<evidence type="ECO:0000256" key="2">
    <source>
        <dbReference type="ARBA" id="ARBA00022771"/>
    </source>
</evidence>
<keyword evidence="2" id="KW-0863">Zinc-finger</keyword>
<dbReference type="GO" id="GO:0008270">
    <property type="term" value="F:zinc ion binding"/>
    <property type="evidence" value="ECO:0007669"/>
    <property type="project" value="UniProtKB-KW"/>
</dbReference>
<evidence type="ECO:0000256" key="4">
    <source>
        <dbReference type="ARBA" id="ARBA00023015"/>
    </source>
</evidence>
<dbReference type="InterPro" id="IPR056280">
    <property type="entry name" value="AIPP2-like_SPOC"/>
</dbReference>
<dbReference type="AlphaFoldDB" id="A0AAE2BYT9"/>
<protein>
    <recommendedName>
        <fullName evidence="6">AIPP2-like SPOC-like domain-containing protein</fullName>
    </recommendedName>
</protein>
<dbReference type="SUPFAM" id="SSF57903">
    <property type="entry name" value="FYVE/PHD zinc finger"/>
    <property type="match status" value="1"/>
</dbReference>
<reference evidence="7" key="1">
    <citation type="submission" date="2020-06" db="EMBL/GenBank/DDBJ databases">
        <authorList>
            <person name="Li T."/>
            <person name="Hu X."/>
            <person name="Zhang T."/>
            <person name="Song X."/>
            <person name="Zhang H."/>
            <person name="Dai N."/>
            <person name="Sheng W."/>
            <person name="Hou X."/>
            <person name="Wei L."/>
        </authorList>
    </citation>
    <scope>NUCLEOTIDE SEQUENCE</scope>
    <source>
        <strain evidence="7">K16</strain>
        <tissue evidence="7">Leaf</tissue>
    </source>
</reference>
<dbReference type="EMBL" id="JACGWL010000005">
    <property type="protein sequence ID" value="KAK4402798.1"/>
    <property type="molecule type" value="Genomic_DNA"/>
</dbReference>
<evidence type="ECO:0000256" key="3">
    <source>
        <dbReference type="ARBA" id="ARBA00022833"/>
    </source>
</evidence>
<keyword evidence="4" id="KW-0805">Transcription regulation</keyword>
<dbReference type="InterPro" id="IPR011011">
    <property type="entry name" value="Znf_FYVE_PHD"/>
</dbReference>
<name>A0AAE2BYT9_9LAMI</name>
<evidence type="ECO:0000256" key="5">
    <source>
        <dbReference type="ARBA" id="ARBA00023163"/>
    </source>
</evidence>
<dbReference type="Proteomes" id="UP001289374">
    <property type="component" value="Unassembled WGS sequence"/>
</dbReference>
<dbReference type="GO" id="GO:0140566">
    <property type="term" value="F:histone reader activity"/>
    <property type="evidence" value="ECO:0007669"/>
    <property type="project" value="InterPro"/>
</dbReference>
<dbReference type="PANTHER" id="PTHR33304">
    <property type="match status" value="1"/>
</dbReference>
<organism evidence="7 8">
    <name type="scientific">Sesamum angolense</name>
    <dbReference type="NCBI Taxonomy" id="2727404"/>
    <lineage>
        <taxon>Eukaryota</taxon>
        <taxon>Viridiplantae</taxon>
        <taxon>Streptophyta</taxon>
        <taxon>Embryophyta</taxon>
        <taxon>Tracheophyta</taxon>
        <taxon>Spermatophyta</taxon>
        <taxon>Magnoliopsida</taxon>
        <taxon>eudicotyledons</taxon>
        <taxon>Gunneridae</taxon>
        <taxon>Pentapetalae</taxon>
        <taxon>asterids</taxon>
        <taxon>lamiids</taxon>
        <taxon>Lamiales</taxon>
        <taxon>Pedaliaceae</taxon>
        <taxon>Sesamum</taxon>
    </lineage>
</organism>
<proteinExistence type="predicted"/>
<evidence type="ECO:0000313" key="8">
    <source>
        <dbReference type="Proteomes" id="UP001289374"/>
    </source>
</evidence>
<reference evidence="7" key="2">
    <citation type="journal article" date="2024" name="Plant">
        <title>Genomic evolution and insights into agronomic trait innovations of Sesamum species.</title>
        <authorList>
            <person name="Miao H."/>
            <person name="Wang L."/>
            <person name="Qu L."/>
            <person name="Liu H."/>
            <person name="Sun Y."/>
            <person name="Le M."/>
            <person name="Wang Q."/>
            <person name="Wei S."/>
            <person name="Zheng Y."/>
            <person name="Lin W."/>
            <person name="Duan Y."/>
            <person name="Cao H."/>
            <person name="Xiong S."/>
            <person name="Wang X."/>
            <person name="Wei L."/>
            <person name="Li C."/>
            <person name="Ma Q."/>
            <person name="Ju M."/>
            <person name="Zhao R."/>
            <person name="Li G."/>
            <person name="Mu C."/>
            <person name="Tian Q."/>
            <person name="Mei H."/>
            <person name="Zhang T."/>
            <person name="Gao T."/>
            <person name="Zhang H."/>
        </authorList>
    </citation>
    <scope>NUCLEOTIDE SEQUENCE</scope>
    <source>
        <strain evidence="7">K16</strain>
    </source>
</reference>
<accession>A0AAE2BYT9</accession>
<dbReference type="InterPro" id="IPR049914">
    <property type="entry name" value="PHD1-3/5-6"/>
</dbReference>
<keyword evidence="1" id="KW-0479">Metal-binding</keyword>
<dbReference type="InterPro" id="IPR013083">
    <property type="entry name" value="Znf_RING/FYVE/PHD"/>
</dbReference>
<dbReference type="PANTHER" id="PTHR33304:SF18">
    <property type="entry name" value="CHROMATIN REGULATOR PHD FAMILY-RELATED"/>
    <property type="match status" value="1"/>
</dbReference>
<dbReference type="Gene3D" id="3.30.40.10">
    <property type="entry name" value="Zinc/RING finger domain, C3HC4 (zinc finger)"/>
    <property type="match status" value="1"/>
</dbReference>
<feature type="domain" description="AIPP2-like SPOC-like" evidence="6">
    <location>
        <begin position="127"/>
        <end position="254"/>
    </location>
</feature>
<gene>
    <name evidence="7" type="ORF">Sango_1020500</name>
</gene>
<sequence>MEIKNMCLQCGNVGCETSLVYCKNCLECAVHRYCMDVMPNPTDKSVDWLCDDCIQSKPSKKFRKRRRAVLESDNEITRPEPAVQTKKKYVVLESDDEISCKGNKGFSYSFSGVRGTTRAEPLVRPVWTGCFHVESAYRRMDGLAAHLSVKACEKVMNEAAAFQKVMPVEIVPRSYVWPESFEVSGPTDDNIAVYFFPSLMKYENVYDFLVFEMIRDDVALKISVRNAELLIFTSIELPSRFRRFQEKLYLWGVFREKHAAARVV</sequence>
<dbReference type="GO" id="GO:0034244">
    <property type="term" value="P:negative regulation of transcription elongation by RNA polymerase II"/>
    <property type="evidence" value="ECO:0007669"/>
    <property type="project" value="InterPro"/>
</dbReference>